<dbReference type="GeneID" id="97990498"/>
<dbReference type="SUPFAM" id="SSF50331">
    <property type="entry name" value="MOP-like"/>
    <property type="match status" value="1"/>
</dbReference>
<dbReference type="InterPro" id="IPR050093">
    <property type="entry name" value="ABC_SmlMolc_Importer"/>
</dbReference>
<feature type="domain" description="ABC transporter" evidence="4">
    <location>
        <begin position="2"/>
        <end position="233"/>
    </location>
</feature>
<reference evidence="5" key="1">
    <citation type="submission" date="2018-08" db="EMBL/GenBank/DDBJ databases">
        <title>A genome reference for cultivated species of the human gut microbiota.</title>
        <authorList>
            <person name="Zou Y."/>
            <person name="Xue W."/>
            <person name="Luo G."/>
        </authorList>
    </citation>
    <scope>NUCLEOTIDE SEQUENCE [LARGE SCALE GENOMIC DNA]</scope>
    <source>
        <strain evidence="5">TF05-5AC</strain>
    </source>
</reference>
<keyword evidence="3 5" id="KW-0067">ATP-binding</keyword>
<organism evidence="5 6">
    <name type="scientific">Eisenbergiella massiliensis</name>
    <dbReference type="NCBI Taxonomy" id="1720294"/>
    <lineage>
        <taxon>Bacteria</taxon>
        <taxon>Bacillati</taxon>
        <taxon>Bacillota</taxon>
        <taxon>Clostridia</taxon>
        <taxon>Lachnospirales</taxon>
        <taxon>Lachnospiraceae</taxon>
        <taxon>Eisenbergiella</taxon>
    </lineage>
</organism>
<dbReference type="Proteomes" id="UP000260812">
    <property type="component" value="Unassembled WGS sequence"/>
</dbReference>
<dbReference type="EMBL" id="QVLV01000036">
    <property type="protein sequence ID" value="RGE55824.1"/>
    <property type="molecule type" value="Genomic_DNA"/>
</dbReference>
<evidence type="ECO:0000313" key="5">
    <source>
        <dbReference type="EMBL" id="RGE55824.1"/>
    </source>
</evidence>
<dbReference type="FunFam" id="3.40.50.300:FF:000042">
    <property type="entry name" value="Maltose/maltodextrin ABC transporter, ATP-binding protein"/>
    <property type="match status" value="1"/>
</dbReference>
<dbReference type="SMART" id="SM00382">
    <property type="entry name" value="AAA"/>
    <property type="match status" value="1"/>
</dbReference>
<dbReference type="PANTHER" id="PTHR42781">
    <property type="entry name" value="SPERMIDINE/PUTRESCINE IMPORT ATP-BINDING PROTEIN POTA"/>
    <property type="match status" value="1"/>
</dbReference>
<proteinExistence type="predicted"/>
<dbReference type="Pfam" id="PF00005">
    <property type="entry name" value="ABC_tran"/>
    <property type="match status" value="1"/>
</dbReference>
<accession>A0A3E3HVG6</accession>
<keyword evidence="2" id="KW-0547">Nucleotide-binding</keyword>
<dbReference type="InterPro" id="IPR027417">
    <property type="entry name" value="P-loop_NTPase"/>
</dbReference>
<dbReference type="GO" id="GO:0140359">
    <property type="term" value="F:ABC-type transporter activity"/>
    <property type="evidence" value="ECO:0007669"/>
    <property type="project" value="UniProtKB-ARBA"/>
</dbReference>
<dbReference type="InterPro" id="IPR017871">
    <property type="entry name" value="ABC_transporter-like_CS"/>
</dbReference>
<sequence length="336" mass="37725">MINFEDVQVKYGNTVIIDHLDLQINTGEFFTFLGASGCGKTTTLRALAGFLTPSRGDILVDGKSIVNVPVEKRGIGVIFQNYALFPSMTVYENIAFGLKVKKMKKQDIREAVNKVADMVELSQEQLGKNIARLSGGQQQRVAIARALVNNPEVLLLDEPLSNLDAKLRKQLRTELKKMQKNFGITSIYVTHDQDEALTLSDRIAVFNKGKIEQVGTPDELYNKAETEYVCNFIGDVSKLSGEVIRLINEELGETRFHPDAASYIRQERIETDRLSPDAVAMEAKVLEREFYGTHSIYTYGILDSTIKGYVKECGGMPYQPGEVIRVYINPRDILQY</sequence>
<protein>
    <submittedName>
        <fullName evidence="5">ABC transporter ATP-binding protein</fullName>
    </submittedName>
</protein>
<keyword evidence="6" id="KW-1185">Reference proteome</keyword>
<evidence type="ECO:0000256" key="3">
    <source>
        <dbReference type="ARBA" id="ARBA00022840"/>
    </source>
</evidence>
<evidence type="ECO:0000313" key="6">
    <source>
        <dbReference type="Proteomes" id="UP000260812"/>
    </source>
</evidence>
<dbReference type="GO" id="GO:0005524">
    <property type="term" value="F:ATP binding"/>
    <property type="evidence" value="ECO:0007669"/>
    <property type="project" value="UniProtKB-KW"/>
</dbReference>
<evidence type="ECO:0000256" key="2">
    <source>
        <dbReference type="ARBA" id="ARBA00022741"/>
    </source>
</evidence>
<dbReference type="PROSITE" id="PS00211">
    <property type="entry name" value="ABC_TRANSPORTER_1"/>
    <property type="match status" value="1"/>
</dbReference>
<dbReference type="RefSeq" id="WP_117545850.1">
    <property type="nucleotide sequence ID" value="NZ_JBKUNB010000017.1"/>
</dbReference>
<dbReference type="SUPFAM" id="SSF52540">
    <property type="entry name" value="P-loop containing nucleoside triphosphate hydrolases"/>
    <property type="match status" value="1"/>
</dbReference>
<dbReference type="InterPro" id="IPR003439">
    <property type="entry name" value="ABC_transporter-like_ATP-bd"/>
</dbReference>
<dbReference type="InterPro" id="IPR003593">
    <property type="entry name" value="AAA+_ATPase"/>
</dbReference>
<dbReference type="Gene3D" id="3.40.50.300">
    <property type="entry name" value="P-loop containing nucleotide triphosphate hydrolases"/>
    <property type="match status" value="1"/>
</dbReference>
<name>A0A3E3HVG6_9FIRM</name>
<dbReference type="PANTHER" id="PTHR42781:SF4">
    <property type="entry name" value="SPERMIDINE_PUTRESCINE IMPORT ATP-BINDING PROTEIN POTA"/>
    <property type="match status" value="1"/>
</dbReference>
<evidence type="ECO:0000256" key="1">
    <source>
        <dbReference type="ARBA" id="ARBA00022448"/>
    </source>
</evidence>
<dbReference type="PROSITE" id="PS50893">
    <property type="entry name" value="ABC_TRANSPORTER_2"/>
    <property type="match status" value="1"/>
</dbReference>
<keyword evidence="1" id="KW-0813">Transport</keyword>
<dbReference type="GO" id="GO:0043190">
    <property type="term" value="C:ATP-binding cassette (ABC) transporter complex"/>
    <property type="evidence" value="ECO:0007669"/>
    <property type="project" value="UniProtKB-ARBA"/>
</dbReference>
<dbReference type="AlphaFoldDB" id="A0A3E3HVG6"/>
<evidence type="ECO:0000259" key="4">
    <source>
        <dbReference type="PROSITE" id="PS50893"/>
    </source>
</evidence>
<dbReference type="InterPro" id="IPR008995">
    <property type="entry name" value="Mo/tungstate-bd_C_term_dom"/>
</dbReference>
<gene>
    <name evidence="5" type="ORF">DXC51_27510</name>
</gene>
<comment type="caution">
    <text evidence="5">The sequence shown here is derived from an EMBL/GenBank/DDBJ whole genome shotgun (WGS) entry which is preliminary data.</text>
</comment>
<dbReference type="GO" id="GO:0016887">
    <property type="term" value="F:ATP hydrolysis activity"/>
    <property type="evidence" value="ECO:0007669"/>
    <property type="project" value="InterPro"/>
</dbReference>